<dbReference type="InterPro" id="IPR003594">
    <property type="entry name" value="HATPase_dom"/>
</dbReference>
<protein>
    <submittedName>
        <fullName evidence="4">Anti-sigma regulatory factor (Ser/Thr protein kinase)</fullName>
    </submittedName>
</protein>
<feature type="transmembrane region" description="Helical" evidence="1">
    <location>
        <begin position="54"/>
        <end position="71"/>
    </location>
</feature>
<dbReference type="GO" id="GO:0016020">
    <property type="term" value="C:membrane"/>
    <property type="evidence" value="ECO:0007669"/>
    <property type="project" value="InterPro"/>
</dbReference>
<name>A0A840L7U5_9BURK</name>
<dbReference type="Proteomes" id="UP000562027">
    <property type="component" value="Unassembled WGS sequence"/>
</dbReference>
<dbReference type="Pfam" id="PF02518">
    <property type="entry name" value="HATPase_c"/>
    <property type="match status" value="1"/>
</dbReference>
<dbReference type="PANTHER" id="PTHR34220:SF7">
    <property type="entry name" value="SENSOR HISTIDINE KINASE YPDA"/>
    <property type="match status" value="1"/>
</dbReference>
<keyword evidence="1" id="KW-0812">Transmembrane</keyword>
<sequence>MSTSTAATQRNRQLWLAYAGGCLLTWLLFVLGVTEFQPGLWQFWEAMYQASLSLWPPMLLGLGVWPWLGWLNRRPRPLWELCALHLAGALLFGTAWQMLDYGMALCLFGNAHAQAMLAQSILWRALWGALVYLALLTAFSAVLNARRAKQLELAQVQAESALARAELSAISGKLNPHFLFNTLNSLIALTRKDAKAAEQGLLRFAGMLRYVLAEKREATERVALQEELAFVRDYLALEALRLGPRLRVSWQLDPQTLLDEIPPLSLQPLVENCVRHGIAPLPQGGEIVISAQRDAMTQALQLCVRDDGQGCEPGQAERQAQPGSSGGVGLSALRRRFALDFEGRARMQIHTAPGQGFRVDLWIPQT</sequence>
<gene>
    <name evidence="4" type="ORF">HNP55_001250</name>
</gene>
<organism evidence="4 5">
    <name type="scientific">Roseateles oligotrophus</name>
    <dbReference type="NCBI Taxonomy" id="1769250"/>
    <lineage>
        <taxon>Bacteria</taxon>
        <taxon>Pseudomonadati</taxon>
        <taxon>Pseudomonadota</taxon>
        <taxon>Betaproteobacteria</taxon>
        <taxon>Burkholderiales</taxon>
        <taxon>Sphaerotilaceae</taxon>
        <taxon>Roseateles</taxon>
    </lineage>
</organism>
<dbReference type="AlphaFoldDB" id="A0A840L7U5"/>
<feature type="domain" description="Signal transduction histidine kinase internal region" evidence="3">
    <location>
        <begin position="165"/>
        <end position="246"/>
    </location>
</feature>
<keyword evidence="1" id="KW-1133">Transmembrane helix</keyword>
<dbReference type="PANTHER" id="PTHR34220">
    <property type="entry name" value="SENSOR HISTIDINE KINASE YPDA"/>
    <property type="match status" value="1"/>
</dbReference>
<evidence type="ECO:0000313" key="4">
    <source>
        <dbReference type="EMBL" id="MBB4842735.1"/>
    </source>
</evidence>
<evidence type="ECO:0000259" key="3">
    <source>
        <dbReference type="Pfam" id="PF06580"/>
    </source>
</evidence>
<evidence type="ECO:0000256" key="1">
    <source>
        <dbReference type="SAM" id="Phobius"/>
    </source>
</evidence>
<keyword evidence="5" id="KW-1185">Reference proteome</keyword>
<dbReference type="EMBL" id="JACHLP010000002">
    <property type="protein sequence ID" value="MBB4842735.1"/>
    <property type="molecule type" value="Genomic_DNA"/>
</dbReference>
<dbReference type="SUPFAM" id="SSF55874">
    <property type="entry name" value="ATPase domain of HSP90 chaperone/DNA topoisomerase II/histidine kinase"/>
    <property type="match status" value="1"/>
</dbReference>
<proteinExistence type="predicted"/>
<dbReference type="RefSeq" id="WP_184297316.1">
    <property type="nucleotide sequence ID" value="NZ_JACHLP010000002.1"/>
</dbReference>
<accession>A0A840L7U5</accession>
<evidence type="ECO:0000259" key="2">
    <source>
        <dbReference type="Pfam" id="PF02518"/>
    </source>
</evidence>
<dbReference type="GO" id="GO:0000155">
    <property type="term" value="F:phosphorelay sensor kinase activity"/>
    <property type="evidence" value="ECO:0007669"/>
    <property type="project" value="InterPro"/>
</dbReference>
<dbReference type="Gene3D" id="3.30.565.10">
    <property type="entry name" value="Histidine kinase-like ATPase, C-terminal domain"/>
    <property type="match status" value="1"/>
</dbReference>
<comment type="caution">
    <text evidence="4">The sequence shown here is derived from an EMBL/GenBank/DDBJ whole genome shotgun (WGS) entry which is preliminary data.</text>
</comment>
<feature type="transmembrane region" description="Helical" evidence="1">
    <location>
        <begin position="78"/>
        <end position="99"/>
    </location>
</feature>
<dbReference type="InterPro" id="IPR050640">
    <property type="entry name" value="Bact_2-comp_sensor_kinase"/>
</dbReference>
<keyword evidence="1" id="KW-0472">Membrane</keyword>
<reference evidence="4 5" key="1">
    <citation type="submission" date="2020-08" db="EMBL/GenBank/DDBJ databases">
        <title>Functional genomics of gut bacteria from endangered species of beetles.</title>
        <authorList>
            <person name="Carlos-Shanley C."/>
        </authorList>
    </citation>
    <scope>NUCLEOTIDE SEQUENCE [LARGE SCALE GENOMIC DNA]</scope>
    <source>
        <strain evidence="4 5">S00239</strain>
    </source>
</reference>
<dbReference type="Pfam" id="PF06580">
    <property type="entry name" value="His_kinase"/>
    <property type="match status" value="1"/>
</dbReference>
<evidence type="ECO:0000313" key="5">
    <source>
        <dbReference type="Proteomes" id="UP000562027"/>
    </source>
</evidence>
<dbReference type="InterPro" id="IPR036890">
    <property type="entry name" value="HATPase_C_sf"/>
</dbReference>
<feature type="transmembrane region" description="Helical" evidence="1">
    <location>
        <begin position="14"/>
        <end position="34"/>
    </location>
</feature>
<feature type="domain" description="Histidine kinase/HSP90-like ATPase" evidence="2">
    <location>
        <begin position="266"/>
        <end position="365"/>
    </location>
</feature>
<feature type="transmembrane region" description="Helical" evidence="1">
    <location>
        <begin position="121"/>
        <end position="143"/>
    </location>
</feature>
<dbReference type="InterPro" id="IPR010559">
    <property type="entry name" value="Sig_transdc_His_kin_internal"/>
</dbReference>